<dbReference type="AlphaFoldDB" id="A0A0K0DHJ4"/>
<keyword evidence="6" id="KW-1185">Reference proteome</keyword>
<dbReference type="STRING" id="6313.A0A0K0DHJ4"/>
<dbReference type="InterPro" id="IPR001223">
    <property type="entry name" value="Glyco_hydro18_cat"/>
</dbReference>
<dbReference type="SUPFAM" id="SSF51445">
    <property type="entry name" value="(Trans)glycosidases"/>
    <property type="match status" value="1"/>
</dbReference>
<reference evidence="7" key="2">
    <citation type="submission" date="2017-02" db="UniProtKB">
        <authorList>
            <consortium name="WormBaseParasite"/>
        </authorList>
    </citation>
    <scope>IDENTIFICATION</scope>
</reference>
<dbReference type="GO" id="GO:0008061">
    <property type="term" value="F:chitin binding"/>
    <property type="evidence" value="ECO:0007669"/>
    <property type="project" value="InterPro"/>
</dbReference>
<dbReference type="PROSITE" id="PS51910">
    <property type="entry name" value="GH18_2"/>
    <property type="match status" value="1"/>
</dbReference>
<dbReference type="Gene3D" id="3.20.20.80">
    <property type="entry name" value="Glycosidases"/>
    <property type="match status" value="1"/>
</dbReference>
<comment type="similarity">
    <text evidence="4">Belongs to the glycosyl hydrolase 18 family.</text>
</comment>
<evidence type="ECO:0000313" key="6">
    <source>
        <dbReference type="Proteomes" id="UP000035642"/>
    </source>
</evidence>
<sequence>LLICLTGPNHGFSELVSSSVTMSRLADASYAFLKKFSFDGLDIDWEFPSWSSDSQKTDRQRFPLLLKALREKFGTSLFLTVSVSGPPTITKVAYKAESFNRYVDLVNVMNYDFHIFSYFNPFVGFNAPLRKLGLEVEVAALMNSEASMLTWKKSGLWSNKTVFGIPTYGRGYRLINWRVNKPYSLASGTVDGLSKYSKVF</sequence>
<dbReference type="WBParaSite" id="ACAC_0001066601-mRNA-1">
    <property type="protein sequence ID" value="ACAC_0001066601-mRNA-1"/>
    <property type="gene ID" value="ACAC_0001066601"/>
</dbReference>
<dbReference type="GO" id="GO:0005975">
    <property type="term" value="P:carbohydrate metabolic process"/>
    <property type="evidence" value="ECO:0007669"/>
    <property type="project" value="InterPro"/>
</dbReference>
<dbReference type="SMART" id="SM00636">
    <property type="entry name" value="Glyco_18"/>
    <property type="match status" value="1"/>
</dbReference>
<evidence type="ECO:0000313" key="7">
    <source>
        <dbReference type="WBParaSite" id="ACAC_0001066601-mRNA-1"/>
    </source>
</evidence>
<evidence type="ECO:0000256" key="1">
    <source>
        <dbReference type="ARBA" id="ARBA00022801"/>
    </source>
</evidence>
<dbReference type="GO" id="GO:0006032">
    <property type="term" value="P:chitin catabolic process"/>
    <property type="evidence" value="ECO:0007669"/>
    <property type="project" value="TreeGrafter"/>
</dbReference>
<reference evidence="6" key="1">
    <citation type="submission" date="2012-09" db="EMBL/GenBank/DDBJ databases">
        <authorList>
            <person name="Martin A.A."/>
        </authorList>
    </citation>
    <scope>NUCLEOTIDE SEQUENCE</scope>
</reference>
<keyword evidence="1 3" id="KW-0378">Hydrolase</keyword>
<proteinExistence type="inferred from homology"/>
<evidence type="ECO:0000256" key="2">
    <source>
        <dbReference type="ARBA" id="ARBA00023295"/>
    </source>
</evidence>
<dbReference type="InterPro" id="IPR017853">
    <property type="entry name" value="GH"/>
</dbReference>
<dbReference type="PROSITE" id="PS01095">
    <property type="entry name" value="GH18_1"/>
    <property type="match status" value="1"/>
</dbReference>
<dbReference type="Proteomes" id="UP000035642">
    <property type="component" value="Unassembled WGS sequence"/>
</dbReference>
<protein>
    <submittedName>
        <fullName evidence="7">Glyco_18 domain-containing protein</fullName>
    </submittedName>
</protein>
<name>A0A0K0DHJ4_ANGCA</name>
<evidence type="ECO:0000256" key="3">
    <source>
        <dbReference type="RuleBase" id="RU000489"/>
    </source>
</evidence>
<feature type="domain" description="GH18" evidence="5">
    <location>
        <begin position="1"/>
        <end position="200"/>
    </location>
</feature>
<organism evidence="6 7">
    <name type="scientific">Angiostrongylus cantonensis</name>
    <name type="common">Rat lungworm</name>
    <dbReference type="NCBI Taxonomy" id="6313"/>
    <lineage>
        <taxon>Eukaryota</taxon>
        <taxon>Metazoa</taxon>
        <taxon>Ecdysozoa</taxon>
        <taxon>Nematoda</taxon>
        <taxon>Chromadorea</taxon>
        <taxon>Rhabditida</taxon>
        <taxon>Rhabditina</taxon>
        <taxon>Rhabditomorpha</taxon>
        <taxon>Strongyloidea</taxon>
        <taxon>Metastrongylidae</taxon>
        <taxon>Angiostrongylus</taxon>
    </lineage>
</organism>
<dbReference type="InterPro" id="IPR050314">
    <property type="entry name" value="Glycosyl_Hydrlase_18"/>
</dbReference>
<evidence type="ECO:0000259" key="5">
    <source>
        <dbReference type="PROSITE" id="PS51910"/>
    </source>
</evidence>
<dbReference type="PANTHER" id="PTHR11177:SF317">
    <property type="entry name" value="CHITINASE 12-RELATED"/>
    <property type="match status" value="1"/>
</dbReference>
<accession>A0A0K0DHJ4</accession>
<dbReference type="GO" id="GO:0004568">
    <property type="term" value="F:chitinase activity"/>
    <property type="evidence" value="ECO:0007669"/>
    <property type="project" value="TreeGrafter"/>
</dbReference>
<dbReference type="Pfam" id="PF00704">
    <property type="entry name" value="Glyco_hydro_18"/>
    <property type="match status" value="1"/>
</dbReference>
<dbReference type="InterPro" id="IPR001579">
    <property type="entry name" value="Glyco_hydro_18_chit_AS"/>
</dbReference>
<dbReference type="InterPro" id="IPR011583">
    <property type="entry name" value="Chitinase_II/V-like_cat"/>
</dbReference>
<dbReference type="GO" id="GO:0005576">
    <property type="term" value="C:extracellular region"/>
    <property type="evidence" value="ECO:0007669"/>
    <property type="project" value="TreeGrafter"/>
</dbReference>
<evidence type="ECO:0000256" key="4">
    <source>
        <dbReference type="RuleBase" id="RU004453"/>
    </source>
</evidence>
<keyword evidence="2 3" id="KW-0326">Glycosidase</keyword>
<dbReference type="PANTHER" id="PTHR11177">
    <property type="entry name" value="CHITINASE"/>
    <property type="match status" value="1"/>
</dbReference>